<evidence type="ECO:0000256" key="1">
    <source>
        <dbReference type="ARBA" id="ARBA00022603"/>
    </source>
</evidence>
<dbReference type="PANTHER" id="PTHR40048:SF1">
    <property type="entry name" value="RHAMNOSYL O-METHYLTRANSFERASE"/>
    <property type="match status" value="1"/>
</dbReference>
<proteinExistence type="predicted"/>
<dbReference type="PANTHER" id="PTHR40048">
    <property type="entry name" value="RHAMNOSYL O-METHYLTRANSFERASE"/>
    <property type="match status" value="1"/>
</dbReference>
<organism evidence="3 4">
    <name type="scientific">Brevibacillus aydinogluensis</name>
    <dbReference type="NCBI Taxonomy" id="927786"/>
    <lineage>
        <taxon>Bacteria</taxon>
        <taxon>Bacillati</taxon>
        <taxon>Bacillota</taxon>
        <taxon>Bacilli</taxon>
        <taxon>Bacillales</taxon>
        <taxon>Paenibacillaceae</taxon>
        <taxon>Brevibacillus</taxon>
    </lineage>
</organism>
<dbReference type="EMBL" id="OY569118">
    <property type="protein sequence ID" value="CAJ1003480.1"/>
    <property type="molecule type" value="Genomic_DNA"/>
</dbReference>
<keyword evidence="1 3" id="KW-0489">Methyltransferase</keyword>
<dbReference type="GO" id="GO:0032259">
    <property type="term" value="P:methylation"/>
    <property type="evidence" value="ECO:0007669"/>
    <property type="project" value="UniProtKB-KW"/>
</dbReference>
<dbReference type="RefSeq" id="WP_171566381.1">
    <property type="nucleotide sequence ID" value="NZ_OY569118.1"/>
</dbReference>
<dbReference type="InterPro" id="IPR029063">
    <property type="entry name" value="SAM-dependent_MTases_sf"/>
</dbReference>
<gene>
    <name evidence="3" type="ORF">BSPP4475_14265</name>
</gene>
<keyword evidence="2" id="KW-0808">Transferase</keyword>
<dbReference type="Gene3D" id="3.40.50.150">
    <property type="entry name" value="Vaccinia Virus protein VP39"/>
    <property type="match status" value="1"/>
</dbReference>
<evidence type="ECO:0000256" key="2">
    <source>
        <dbReference type="ARBA" id="ARBA00022679"/>
    </source>
</evidence>
<dbReference type="SUPFAM" id="SSF53335">
    <property type="entry name" value="S-adenosyl-L-methionine-dependent methyltransferases"/>
    <property type="match status" value="1"/>
</dbReference>
<protein>
    <submittedName>
        <fullName evidence="3">Class I SAM-dependent methyltransferase</fullName>
    </submittedName>
</protein>
<dbReference type="GO" id="GO:0071770">
    <property type="term" value="P:DIM/DIP cell wall layer assembly"/>
    <property type="evidence" value="ECO:0007669"/>
    <property type="project" value="TreeGrafter"/>
</dbReference>
<dbReference type="AlphaFoldDB" id="A0AA48M910"/>
<evidence type="ECO:0000313" key="3">
    <source>
        <dbReference type="EMBL" id="CAJ1003480.1"/>
    </source>
</evidence>
<keyword evidence="4" id="KW-1185">Reference proteome</keyword>
<evidence type="ECO:0000313" key="4">
    <source>
        <dbReference type="Proteomes" id="UP001189619"/>
    </source>
</evidence>
<dbReference type="Pfam" id="PF13578">
    <property type="entry name" value="Methyltransf_24"/>
    <property type="match status" value="1"/>
</dbReference>
<dbReference type="GO" id="GO:0008168">
    <property type="term" value="F:methyltransferase activity"/>
    <property type="evidence" value="ECO:0007669"/>
    <property type="project" value="UniProtKB-KW"/>
</dbReference>
<name>A0AA48M910_9BACL</name>
<dbReference type="KEGG" id="bayd:BSPP4475_14265"/>
<dbReference type="Proteomes" id="UP001189619">
    <property type="component" value="Chromosome"/>
</dbReference>
<reference evidence="3" key="1">
    <citation type="submission" date="2023-07" db="EMBL/GenBank/DDBJ databases">
        <authorList>
            <person name="Ivanov I."/>
            <person name="Teneva D."/>
            <person name="Stoikov I."/>
        </authorList>
    </citation>
    <scope>NUCLEOTIDE SEQUENCE</scope>
    <source>
        <strain evidence="3">4475</strain>
    </source>
</reference>
<accession>A0AA48M910</accession>
<sequence>MSGHFMQSPTLHARFLEIQAKVAPIQGWVCDQAGMVLYQLVRFYAPTGTVVELGSWKGRSTVWLAHAVKDRGAGRVFAVDTWEGTKNGGPDEQTCKTLLKGYKENQLFEEFLQNLTNAGVADCVQPLRGDTGATSWHFPRNNPIGLLFIDADHNYEAVKRDFWSWSPMVPAGGYVVFDDVPSWPGPTRLASELPASYRRIYMGWNICVFQKMQG</sequence>
<dbReference type="GO" id="GO:0005886">
    <property type="term" value="C:plasma membrane"/>
    <property type="evidence" value="ECO:0007669"/>
    <property type="project" value="TreeGrafter"/>
</dbReference>